<organism evidence="1 2">
    <name type="scientific">Marimonas arenosa</name>
    <dbReference type="NCBI Taxonomy" id="1795305"/>
    <lineage>
        <taxon>Bacteria</taxon>
        <taxon>Pseudomonadati</taxon>
        <taxon>Pseudomonadota</taxon>
        <taxon>Alphaproteobacteria</taxon>
        <taxon>Rhodobacterales</taxon>
        <taxon>Paracoccaceae</taxon>
        <taxon>Marimonas</taxon>
    </lineage>
</organism>
<proteinExistence type="predicted"/>
<name>A0AAE3WAJ8_9RHOB</name>
<evidence type="ECO:0000313" key="1">
    <source>
        <dbReference type="EMBL" id="MDQ2089641.1"/>
    </source>
</evidence>
<dbReference type="RefSeq" id="WP_306734912.1">
    <property type="nucleotide sequence ID" value="NZ_JANHAX010000002.1"/>
</dbReference>
<dbReference type="AlphaFoldDB" id="A0AAE3WAJ8"/>
<dbReference type="EMBL" id="JANHAX010000002">
    <property type="protein sequence ID" value="MDQ2089641.1"/>
    <property type="molecule type" value="Genomic_DNA"/>
</dbReference>
<comment type="caution">
    <text evidence="1">The sequence shown here is derived from an EMBL/GenBank/DDBJ whole genome shotgun (WGS) entry which is preliminary data.</text>
</comment>
<reference evidence="1" key="1">
    <citation type="submission" date="2022-07" db="EMBL/GenBank/DDBJ databases">
        <authorList>
            <person name="Otstavnykh N."/>
            <person name="Isaeva M."/>
            <person name="Bystritskaya E."/>
        </authorList>
    </citation>
    <scope>NUCLEOTIDE SEQUENCE</scope>
    <source>
        <strain evidence="1">KCTC 52189</strain>
    </source>
</reference>
<gene>
    <name evidence="1" type="ORF">NO357_06980</name>
</gene>
<keyword evidence="2" id="KW-1185">Reference proteome</keyword>
<dbReference type="Proteomes" id="UP001226762">
    <property type="component" value="Unassembled WGS sequence"/>
</dbReference>
<accession>A0AAE3WAJ8</accession>
<reference evidence="1" key="2">
    <citation type="submission" date="2023-02" db="EMBL/GenBank/DDBJ databases">
        <title>'Rhodoalgimonas zhirmunskyi' gen. nov., isolated from a red alga.</title>
        <authorList>
            <person name="Nedashkovskaya O.I."/>
            <person name="Otstavnykh N.Y."/>
            <person name="Bystritskaya E.P."/>
            <person name="Balabanova L.A."/>
            <person name="Isaeva M.P."/>
        </authorList>
    </citation>
    <scope>NUCLEOTIDE SEQUENCE</scope>
    <source>
        <strain evidence="1">KCTC 52189</strain>
    </source>
</reference>
<evidence type="ECO:0000313" key="2">
    <source>
        <dbReference type="Proteomes" id="UP001226762"/>
    </source>
</evidence>
<sequence length="70" mass="7733">MLDPYGDPAEQIAGSCPETALIWNLADPDCPYDCNPLTQMSAKSRQLIASGLIDTLKKQWADARRTKQPL</sequence>
<protein>
    <submittedName>
        <fullName evidence="1">Uncharacterized protein</fullName>
    </submittedName>
</protein>